<dbReference type="InterPro" id="IPR031755">
    <property type="entry name" value="Inhibitor_I66"/>
</dbReference>
<dbReference type="Gene3D" id="2.80.10.50">
    <property type="match status" value="1"/>
</dbReference>
<dbReference type="AlphaFoldDB" id="A0A9P5TU54"/>
<accession>A0A9P5TU54</accession>
<evidence type="ECO:0000313" key="2">
    <source>
        <dbReference type="Proteomes" id="UP000724874"/>
    </source>
</evidence>
<dbReference type="EMBL" id="JADNYJ010000005">
    <property type="protein sequence ID" value="KAF8910924.1"/>
    <property type="molecule type" value="Genomic_DNA"/>
</dbReference>
<keyword evidence="2" id="KW-1185">Reference proteome</keyword>
<dbReference type="OrthoDB" id="3439489at2759"/>
<protein>
    <submittedName>
        <fullName evidence="1">Uncharacterized protein</fullName>
    </submittedName>
</protein>
<proteinExistence type="predicted"/>
<sequence>STTLAQLSSDSMFCVVRTETTCWPFAFEDKSLSRRKLKSLPCMEVERLENGRFILSNGGSPTTEIKGKVYADLLGQNVIEWVIKRQQRSGAYTIETPDGRRGWVLTSKEVGTQVDSRPLIIGPSLPPFFPPSELWKFDTVAESK</sequence>
<comment type="caution">
    <text evidence="1">The sequence shown here is derived from an EMBL/GenBank/DDBJ whole genome shotgun (WGS) entry which is preliminary data.</text>
</comment>
<reference evidence="1" key="1">
    <citation type="submission" date="2020-11" db="EMBL/GenBank/DDBJ databases">
        <authorList>
            <consortium name="DOE Joint Genome Institute"/>
            <person name="Ahrendt S."/>
            <person name="Riley R."/>
            <person name="Andreopoulos W."/>
            <person name="LaButti K."/>
            <person name="Pangilinan J."/>
            <person name="Ruiz-duenas F.J."/>
            <person name="Barrasa J.M."/>
            <person name="Sanchez-Garcia M."/>
            <person name="Camarero S."/>
            <person name="Miyauchi S."/>
            <person name="Serrano A."/>
            <person name="Linde D."/>
            <person name="Babiker R."/>
            <person name="Drula E."/>
            <person name="Ayuso-Fernandez I."/>
            <person name="Pacheco R."/>
            <person name="Padilla G."/>
            <person name="Ferreira P."/>
            <person name="Barriuso J."/>
            <person name="Kellner H."/>
            <person name="Castanera R."/>
            <person name="Alfaro M."/>
            <person name="Ramirez L."/>
            <person name="Pisabarro A.G."/>
            <person name="Kuo A."/>
            <person name="Tritt A."/>
            <person name="Lipzen A."/>
            <person name="He G."/>
            <person name="Yan M."/>
            <person name="Ng V."/>
            <person name="Cullen D."/>
            <person name="Martin F."/>
            <person name="Rosso M.-N."/>
            <person name="Henrissat B."/>
            <person name="Hibbett D."/>
            <person name="Martinez A.T."/>
            <person name="Grigoriev I.V."/>
        </authorList>
    </citation>
    <scope>NUCLEOTIDE SEQUENCE</scope>
    <source>
        <strain evidence="1">AH 44721</strain>
    </source>
</reference>
<organism evidence="1 2">
    <name type="scientific">Gymnopilus junonius</name>
    <name type="common">Spectacular rustgill mushroom</name>
    <name type="synonym">Gymnopilus spectabilis subsp. junonius</name>
    <dbReference type="NCBI Taxonomy" id="109634"/>
    <lineage>
        <taxon>Eukaryota</taxon>
        <taxon>Fungi</taxon>
        <taxon>Dikarya</taxon>
        <taxon>Basidiomycota</taxon>
        <taxon>Agaricomycotina</taxon>
        <taxon>Agaricomycetes</taxon>
        <taxon>Agaricomycetidae</taxon>
        <taxon>Agaricales</taxon>
        <taxon>Agaricineae</taxon>
        <taxon>Hymenogastraceae</taxon>
        <taxon>Gymnopilus</taxon>
    </lineage>
</organism>
<dbReference type="Proteomes" id="UP000724874">
    <property type="component" value="Unassembled WGS sequence"/>
</dbReference>
<dbReference type="CDD" id="cd23428">
    <property type="entry name" value="beta-trefoil_Ricin_SPI"/>
    <property type="match status" value="1"/>
</dbReference>
<dbReference type="Pfam" id="PF16850">
    <property type="entry name" value="Inhibitor_I66"/>
    <property type="match status" value="1"/>
</dbReference>
<dbReference type="GO" id="GO:0004867">
    <property type="term" value="F:serine-type endopeptidase inhibitor activity"/>
    <property type="evidence" value="ECO:0007669"/>
    <property type="project" value="InterPro"/>
</dbReference>
<name>A0A9P5TU54_GYMJU</name>
<gene>
    <name evidence="1" type="ORF">CPB84DRAFT_1762887</name>
</gene>
<evidence type="ECO:0000313" key="1">
    <source>
        <dbReference type="EMBL" id="KAF8910924.1"/>
    </source>
</evidence>
<feature type="non-terminal residue" evidence="1">
    <location>
        <position position="144"/>
    </location>
</feature>